<dbReference type="Pfam" id="PF02811">
    <property type="entry name" value="PHP"/>
    <property type="match status" value="1"/>
</dbReference>
<feature type="non-terminal residue" evidence="3">
    <location>
        <position position="65"/>
    </location>
</feature>
<evidence type="ECO:0000259" key="2">
    <source>
        <dbReference type="SMART" id="SM00481"/>
    </source>
</evidence>
<dbReference type="InterPro" id="IPR004805">
    <property type="entry name" value="DnaE2/DnaE/PolC"/>
</dbReference>
<dbReference type="Proteomes" id="UP000289022">
    <property type="component" value="Unassembled WGS sequence"/>
</dbReference>
<dbReference type="SUPFAM" id="SSF89550">
    <property type="entry name" value="PHP domain-like"/>
    <property type="match status" value="1"/>
</dbReference>
<comment type="caution">
    <text evidence="3">The sequence shown here is derived from an EMBL/GenBank/DDBJ whole genome shotgun (WGS) entry which is preliminary data.</text>
</comment>
<protein>
    <recommendedName>
        <fullName evidence="1">DNA polymerase III subunit alpha</fullName>
    </recommendedName>
</protein>
<dbReference type="InterPro" id="IPR016195">
    <property type="entry name" value="Pol/histidinol_Pase-like"/>
</dbReference>
<dbReference type="InterPro" id="IPR004013">
    <property type="entry name" value="PHP_dom"/>
</dbReference>
<evidence type="ECO:0000313" key="3">
    <source>
        <dbReference type="EMBL" id="RVZ39967.1"/>
    </source>
</evidence>
<dbReference type="PANTHER" id="PTHR32294">
    <property type="entry name" value="DNA POLYMERASE III SUBUNIT ALPHA"/>
    <property type="match status" value="1"/>
</dbReference>
<sequence length="65" mass="7364">MKENKAFTHLHLHTEYSLLDGANKIKILAKRIKELGMKSVSVTDHGNMFGAIDFYTSMKKEGIKP</sequence>
<evidence type="ECO:0000256" key="1">
    <source>
        <dbReference type="ARBA" id="ARBA00019114"/>
    </source>
</evidence>
<accession>A0A438XQ18</accession>
<gene>
    <name evidence="3" type="ORF">EC518_04010</name>
</gene>
<organism evidence="3 4">
    <name type="scientific">Helicobacter pylori</name>
    <name type="common">Campylobacter pylori</name>
    <dbReference type="NCBI Taxonomy" id="210"/>
    <lineage>
        <taxon>Bacteria</taxon>
        <taxon>Pseudomonadati</taxon>
        <taxon>Campylobacterota</taxon>
        <taxon>Epsilonproteobacteria</taxon>
        <taxon>Campylobacterales</taxon>
        <taxon>Helicobacteraceae</taxon>
        <taxon>Helicobacter</taxon>
    </lineage>
</organism>
<dbReference type="GO" id="GO:0006260">
    <property type="term" value="P:DNA replication"/>
    <property type="evidence" value="ECO:0007669"/>
    <property type="project" value="InterPro"/>
</dbReference>
<proteinExistence type="predicted"/>
<dbReference type="Gene3D" id="3.20.20.140">
    <property type="entry name" value="Metal-dependent hydrolases"/>
    <property type="match status" value="1"/>
</dbReference>
<dbReference type="InterPro" id="IPR003141">
    <property type="entry name" value="Pol/His_phosphatase_N"/>
</dbReference>
<dbReference type="AlphaFoldDB" id="A0A438XQ18"/>
<dbReference type="GO" id="GO:0008408">
    <property type="term" value="F:3'-5' exonuclease activity"/>
    <property type="evidence" value="ECO:0007669"/>
    <property type="project" value="InterPro"/>
</dbReference>
<dbReference type="SMART" id="SM00481">
    <property type="entry name" value="POLIIIAc"/>
    <property type="match status" value="1"/>
</dbReference>
<dbReference type="EMBL" id="RJGP01000136">
    <property type="protein sequence ID" value="RVZ39967.1"/>
    <property type="molecule type" value="Genomic_DNA"/>
</dbReference>
<evidence type="ECO:0000313" key="4">
    <source>
        <dbReference type="Proteomes" id="UP000289022"/>
    </source>
</evidence>
<reference evidence="3 4" key="1">
    <citation type="submission" date="2018-11" db="EMBL/GenBank/DDBJ databases">
        <title>Genetic determinants and prediction of antibiotic resistance phenotypes in Helicobacter pylori.</title>
        <authorList>
            <person name="Wagner K."/>
        </authorList>
    </citation>
    <scope>NUCLEOTIDE SEQUENCE [LARGE SCALE GENOMIC DNA]</scope>
    <source>
        <strain evidence="3 4">ZH70</strain>
    </source>
</reference>
<dbReference type="PANTHER" id="PTHR32294:SF0">
    <property type="entry name" value="DNA POLYMERASE III SUBUNIT ALPHA"/>
    <property type="match status" value="1"/>
</dbReference>
<name>A0A438XQ18_HELPX</name>
<feature type="domain" description="Polymerase/histidinol phosphatase N-terminal" evidence="2">
    <location>
        <begin position="8"/>
        <end position="65"/>
    </location>
</feature>